<organism evidence="1 2">
    <name type="scientific">Nostoc sphaeroides CCNUC1</name>
    <dbReference type="NCBI Taxonomy" id="2653204"/>
    <lineage>
        <taxon>Bacteria</taxon>
        <taxon>Bacillati</taxon>
        <taxon>Cyanobacteriota</taxon>
        <taxon>Cyanophyceae</taxon>
        <taxon>Nostocales</taxon>
        <taxon>Nostocaceae</taxon>
        <taxon>Nostoc</taxon>
    </lineage>
</organism>
<dbReference type="Proteomes" id="UP000326678">
    <property type="component" value="Chromosome Gxm1"/>
</dbReference>
<keyword evidence="2" id="KW-1185">Reference proteome</keyword>
<dbReference type="EMBL" id="CP045226">
    <property type="protein sequence ID" value="QFS44336.1"/>
    <property type="molecule type" value="Genomic_DNA"/>
</dbReference>
<protein>
    <submittedName>
        <fullName evidence="1">Uncharacterized protein</fullName>
    </submittedName>
</protein>
<dbReference type="KEGG" id="nsh:GXM_01809"/>
<evidence type="ECO:0000313" key="1">
    <source>
        <dbReference type="EMBL" id="QFS44336.1"/>
    </source>
</evidence>
<evidence type="ECO:0000313" key="2">
    <source>
        <dbReference type="Proteomes" id="UP000326678"/>
    </source>
</evidence>
<dbReference type="AlphaFoldDB" id="A0A5P8VW26"/>
<gene>
    <name evidence="1" type="ORF">GXM_01809</name>
</gene>
<accession>A0A5P8VW26</accession>
<sequence>MIQEIKIPSGIKIGVLYSLTKNLLEIIRRLPHKIDIFLNVGSKQAIQL</sequence>
<name>A0A5P8VW26_9NOSO</name>
<proteinExistence type="predicted"/>
<reference evidence="1 2" key="1">
    <citation type="submission" date="2019-10" db="EMBL/GenBank/DDBJ databases">
        <title>Genomic and transcriptomic insights into the perfect genentic adaptation of a filamentous nitrogen-fixing cyanobacterium to rice fields.</title>
        <authorList>
            <person name="Chen Z."/>
        </authorList>
    </citation>
    <scope>NUCLEOTIDE SEQUENCE [LARGE SCALE GENOMIC DNA]</scope>
    <source>
        <strain evidence="1">CCNUC1</strain>
    </source>
</reference>